<evidence type="ECO:0000313" key="1">
    <source>
        <dbReference type="EMBL" id="MFC6145348.1"/>
    </source>
</evidence>
<dbReference type="Proteomes" id="UP001596244">
    <property type="component" value="Unassembled WGS sequence"/>
</dbReference>
<protein>
    <recommendedName>
        <fullName evidence="3">DUF4276 family protein</fullName>
    </recommendedName>
</protein>
<reference evidence="2" key="1">
    <citation type="journal article" date="2019" name="Int. J. Syst. Evol. Microbiol.">
        <title>The Global Catalogue of Microorganisms (GCM) 10K type strain sequencing project: providing services to taxonomists for standard genome sequencing and annotation.</title>
        <authorList>
            <consortium name="The Broad Institute Genomics Platform"/>
            <consortium name="The Broad Institute Genome Sequencing Center for Infectious Disease"/>
            <person name="Wu L."/>
            <person name="Ma J."/>
        </authorList>
    </citation>
    <scope>NUCLEOTIDE SEQUENCE [LARGE SCALE GENOMIC DNA]</scope>
    <source>
        <strain evidence="2">CCUG 51943</strain>
    </source>
</reference>
<evidence type="ECO:0000313" key="2">
    <source>
        <dbReference type="Proteomes" id="UP001596244"/>
    </source>
</evidence>
<dbReference type="RefSeq" id="WP_376998893.1">
    <property type="nucleotide sequence ID" value="NZ_JBHSQE010000001.1"/>
</dbReference>
<gene>
    <name evidence="1" type="ORF">ACFPUZ_00805</name>
</gene>
<accession>A0ABW1Q907</accession>
<comment type="caution">
    <text evidence="1">The sequence shown here is derived from an EMBL/GenBank/DDBJ whole genome shotgun (WGS) entry which is preliminary data.</text>
</comment>
<proteinExistence type="predicted"/>
<dbReference type="EMBL" id="JBHSQE010000001">
    <property type="protein sequence ID" value="MFC6145348.1"/>
    <property type="molecule type" value="Genomic_DNA"/>
</dbReference>
<evidence type="ECO:0008006" key="3">
    <source>
        <dbReference type="Google" id="ProtNLM"/>
    </source>
</evidence>
<sequence>MSLAAKGSVSCYFAREGSSDEGLIRIIETTLYSLGYDDVNVVPLRKKGTVRTLLKEVFSLSPGCSLVFVHRDSDNVDRNERRNEIEQALIGFNLSSNQEIVPIIPVKESESWILHALNDEEYAERVGFSEVLGLPSRKDIPGLRNAKEELERLCAVRDEKLCKGKRRRRGAGFSSHRRNLFESLDEIDYLNDCLSFKEFYLDLSSRLF</sequence>
<name>A0ABW1Q907_9CORY</name>
<keyword evidence="2" id="KW-1185">Reference proteome</keyword>
<organism evidence="1 2">
    <name type="scientific">Corynebacterium nasicanis</name>
    <dbReference type="NCBI Taxonomy" id="1448267"/>
    <lineage>
        <taxon>Bacteria</taxon>
        <taxon>Bacillati</taxon>
        <taxon>Actinomycetota</taxon>
        <taxon>Actinomycetes</taxon>
        <taxon>Mycobacteriales</taxon>
        <taxon>Corynebacteriaceae</taxon>
        <taxon>Corynebacterium</taxon>
    </lineage>
</organism>